<evidence type="ECO:0000313" key="4">
    <source>
        <dbReference type="Proteomes" id="UP001431131"/>
    </source>
</evidence>
<feature type="transmembrane region" description="Helical" evidence="1">
    <location>
        <begin position="7"/>
        <end position="40"/>
    </location>
</feature>
<reference evidence="3" key="1">
    <citation type="submission" date="2022-02" db="EMBL/GenBank/DDBJ databases">
        <title>Fredinandcohnia quinoae sp. nov. isolated from Chenopodium quinoa seeds.</title>
        <authorList>
            <person name="Saati-Santamaria Z."/>
            <person name="Flores-Felix J.D."/>
            <person name="Igual J.M."/>
            <person name="Velazquez E."/>
            <person name="Garcia-Fraile P."/>
            <person name="Martinez-Molina E."/>
        </authorList>
    </citation>
    <scope>NUCLEOTIDE SEQUENCE</scope>
    <source>
        <strain evidence="3">SECRCQ15</strain>
    </source>
</reference>
<dbReference type="Gene3D" id="3.30.565.10">
    <property type="entry name" value="Histidine kinase-like ATPase, C-terminal domain"/>
    <property type="match status" value="1"/>
</dbReference>
<dbReference type="EMBL" id="JAKTTI010000037">
    <property type="protein sequence ID" value="MCH1627268.1"/>
    <property type="molecule type" value="Genomic_DNA"/>
</dbReference>
<dbReference type="InterPro" id="IPR032834">
    <property type="entry name" value="NatK-like_C"/>
</dbReference>
<sequence length="324" mass="36558">MKYYLHIALILLVHILSILFLMTRVNIAIIIVVTVLFIILTRKKMKGLPLLLAAMPGNLTGYYVAIQIIFLLGLIFSLSSATLLICWSGILIVEFIRLVQLPKLFHDQNSLKSLQQELDKVNTSFREIRSQRHDFLKHVSVVDYLLTNEEQSEAKEYFSSLLKEYQQINGSIKGEDGHVAGILLEKIRIAENNKIELKYDLGVPLSGLPMEAVDQIKLIANLLDNAIDAALDFKSSSPRITVITHKYGGIYILEISNHAQFEDTKVLDNLFGKYDISSKSGNHEGLGTFIIANLVKKYNGKLTYQYRASVLTIRIKLPIIVKEG</sequence>
<dbReference type="GO" id="GO:0042802">
    <property type="term" value="F:identical protein binding"/>
    <property type="evidence" value="ECO:0007669"/>
    <property type="project" value="TreeGrafter"/>
</dbReference>
<evidence type="ECO:0000256" key="1">
    <source>
        <dbReference type="SAM" id="Phobius"/>
    </source>
</evidence>
<keyword evidence="1" id="KW-1133">Transmembrane helix</keyword>
<evidence type="ECO:0000313" key="3">
    <source>
        <dbReference type="EMBL" id="MCH1627268.1"/>
    </source>
</evidence>
<keyword evidence="1" id="KW-0812">Transmembrane</keyword>
<dbReference type="PANTHER" id="PTHR40448">
    <property type="entry name" value="TWO-COMPONENT SENSOR HISTIDINE KINASE"/>
    <property type="match status" value="1"/>
</dbReference>
<dbReference type="PANTHER" id="PTHR40448:SF1">
    <property type="entry name" value="TWO-COMPONENT SENSOR HISTIDINE KINASE"/>
    <property type="match status" value="1"/>
</dbReference>
<dbReference type="SUPFAM" id="SSF55874">
    <property type="entry name" value="ATPase domain of HSP90 chaperone/DNA topoisomerase II/histidine kinase"/>
    <property type="match status" value="1"/>
</dbReference>
<keyword evidence="1" id="KW-0472">Membrane</keyword>
<name>A0AAW5E4J7_9BACI</name>
<dbReference type="InterPro" id="IPR003594">
    <property type="entry name" value="HATPase_dom"/>
</dbReference>
<evidence type="ECO:0000259" key="2">
    <source>
        <dbReference type="SMART" id="SM00387"/>
    </source>
</evidence>
<comment type="caution">
    <text evidence="3">The sequence shown here is derived from an EMBL/GenBank/DDBJ whole genome shotgun (WGS) entry which is preliminary data.</text>
</comment>
<keyword evidence="4" id="KW-1185">Reference proteome</keyword>
<proteinExistence type="predicted"/>
<accession>A0AAW5E4J7</accession>
<dbReference type="InterPro" id="IPR036890">
    <property type="entry name" value="HATPase_C_sf"/>
</dbReference>
<feature type="transmembrane region" description="Helical" evidence="1">
    <location>
        <begin position="60"/>
        <end position="93"/>
    </location>
</feature>
<gene>
    <name evidence="3" type="ORF">MJG50_18190</name>
</gene>
<dbReference type="SMART" id="SM00387">
    <property type="entry name" value="HATPase_c"/>
    <property type="match status" value="1"/>
</dbReference>
<dbReference type="Proteomes" id="UP001431131">
    <property type="component" value="Unassembled WGS sequence"/>
</dbReference>
<protein>
    <submittedName>
        <fullName evidence="3">GHKL domain-containing protein</fullName>
    </submittedName>
</protein>
<feature type="domain" description="Histidine kinase/HSP90-like ATPase" evidence="2">
    <location>
        <begin position="213"/>
        <end position="321"/>
    </location>
</feature>
<dbReference type="RefSeq" id="WP_240257188.1">
    <property type="nucleotide sequence ID" value="NZ_JAKTTI010000037.1"/>
</dbReference>
<dbReference type="AlphaFoldDB" id="A0AAW5E4J7"/>
<organism evidence="3 4">
    <name type="scientific">Fredinandcohnia quinoae</name>
    <dbReference type="NCBI Taxonomy" id="2918902"/>
    <lineage>
        <taxon>Bacteria</taxon>
        <taxon>Bacillati</taxon>
        <taxon>Bacillota</taxon>
        <taxon>Bacilli</taxon>
        <taxon>Bacillales</taxon>
        <taxon>Bacillaceae</taxon>
        <taxon>Fredinandcohnia</taxon>
    </lineage>
</organism>
<dbReference type="Pfam" id="PF14501">
    <property type="entry name" value="HATPase_c_5"/>
    <property type="match status" value="1"/>
</dbReference>